<keyword evidence="3" id="KW-0472">Membrane</keyword>
<proteinExistence type="predicted"/>
<dbReference type="EMBL" id="KZ454992">
    <property type="protein sequence ID" value="PKI83050.1"/>
    <property type="molecule type" value="Genomic_DNA"/>
</dbReference>
<dbReference type="PANTHER" id="PTHR37471:SF1">
    <property type="entry name" value="AB HYDROLASE-1 DOMAIN-CONTAINING PROTEIN"/>
    <property type="match status" value="1"/>
</dbReference>
<keyword evidence="3" id="KW-1133">Transmembrane helix</keyword>
<keyword evidence="3" id="KW-0812">Transmembrane</keyword>
<comment type="catalytic activity">
    <reaction evidence="2">
        <text>a monoacylglycerol + H2O = glycerol + a fatty acid + H(+)</text>
        <dbReference type="Rhea" id="RHEA:15245"/>
        <dbReference type="ChEBI" id="CHEBI:15377"/>
        <dbReference type="ChEBI" id="CHEBI:15378"/>
        <dbReference type="ChEBI" id="CHEBI:17408"/>
        <dbReference type="ChEBI" id="CHEBI:17754"/>
        <dbReference type="ChEBI" id="CHEBI:28868"/>
    </reaction>
</comment>
<evidence type="ECO:0000313" key="5">
    <source>
        <dbReference type="Proteomes" id="UP000232875"/>
    </source>
</evidence>
<dbReference type="AlphaFoldDB" id="A0A2N1J923"/>
<gene>
    <name evidence="4" type="ORF">MVES_002982</name>
</gene>
<name>A0A2N1J923_9BASI</name>
<reference evidence="4 5" key="1">
    <citation type="submission" date="2017-10" db="EMBL/GenBank/DDBJ databases">
        <title>A novel species of cold-tolerant Malassezia isolated from bats.</title>
        <authorList>
            <person name="Lorch J.M."/>
            <person name="Palmer J.M."/>
            <person name="Vanderwolf K.J."/>
            <person name="Schmidt K.Z."/>
            <person name="Verant M.L."/>
            <person name="Weller T.J."/>
            <person name="Blehert D.S."/>
        </authorList>
    </citation>
    <scope>NUCLEOTIDE SEQUENCE [LARGE SCALE GENOMIC DNA]</scope>
    <source>
        <strain evidence="4 5">NWHC:44797-103</strain>
    </source>
</reference>
<protein>
    <recommendedName>
        <fullName evidence="6">AB hydrolase-1 domain-containing protein</fullName>
    </recommendedName>
</protein>
<dbReference type="OrthoDB" id="6431331at2759"/>
<dbReference type="SUPFAM" id="SSF53474">
    <property type="entry name" value="alpha/beta-Hydrolases"/>
    <property type="match status" value="1"/>
</dbReference>
<dbReference type="STRING" id="2020962.A0A2N1J923"/>
<sequence>MALAKALVYLTWTSTPLAWAYAIFYIALRACYTQNLPTLVRHILQGTLPVGAQKHARLSQCFSLRILFFYSVLEAFFSLYYARLIKKVQKPKFSHTASREYVVKAITSAVRDGLATDDGKCDPVSDVVLDVKSPAHLPRISKRLDYDDPRAVRFRKEMNGWFIGIDDHQITSNDLRAWFSWSLFGKHYAELKAEVETAPTDQHRQHQLEFIEDAVALFSARSGLERFPDDVNLTPAELRLKRIMLLTLDPVEVNMRPLALYATFKALNMYAYAAWAWRYGLERHTIGSVDYLIYIPPGWRVQDAASGAAPLPLVFLHGLGIGIAEYFFLVRAMFDARHEIPARPVLIPLQPWTSADIFSARFLEPWNADECASLVLGMFERYGFQKCGVTVLSHSMGTILHAWLLKRYPTLLKRSTFVDPVCFQLWAPHLCYRFLYKKPASFVEYSLRYFVAREVGTANVLMRNFDWSANVLLLDEIPHRTDPQRVRIYLAGSDTVVDAPLLRDFLCCTTRPGCTTARL</sequence>
<dbReference type="Gene3D" id="3.40.50.1820">
    <property type="entry name" value="alpha/beta hydrolase"/>
    <property type="match status" value="1"/>
</dbReference>
<keyword evidence="5" id="KW-1185">Reference proteome</keyword>
<dbReference type="Proteomes" id="UP000232875">
    <property type="component" value="Unassembled WGS sequence"/>
</dbReference>
<accession>A0A2N1J923</accession>
<evidence type="ECO:0000256" key="2">
    <source>
        <dbReference type="ARBA" id="ARBA00048461"/>
    </source>
</evidence>
<evidence type="ECO:0000313" key="4">
    <source>
        <dbReference type="EMBL" id="PKI83050.1"/>
    </source>
</evidence>
<comment type="catalytic activity">
    <reaction evidence="1">
        <text>a diacylglycerol + H2O = a monoacylglycerol + a fatty acid + H(+)</text>
        <dbReference type="Rhea" id="RHEA:32731"/>
        <dbReference type="ChEBI" id="CHEBI:15377"/>
        <dbReference type="ChEBI" id="CHEBI:15378"/>
        <dbReference type="ChEBI" id="CHEBI:17408"/>
        <dbReference type="ChEBI" id="CHEBI:18035"/>
        <dbReference type="ChEBI" id="CHEBI:28868"/>
    </reaction>
</comment>
<dbReference type="PANTHER" id="PTHR37471">
    <property type="entry name" value="UNNAMED PRODUCT"/>
    <property type="match status" value="1"/>
</dbReference>
<evidence type="ECO:0008006" key="6">
    <source>
        <dbReference type="Google" id="ProtNLM"/>
    </source>
</evidence>
<feature type="transmembrane region" description="Helical" evidence="3">
    <location>
        <begin position="7"/>
        <end position="28"/>
    </location>
</feature>
<organism evidence="4 5">
    <name type="scientific">Malassezia vespertilionis</name>
    <dbReference type="NCBI Taxonomy" id="2020962"/>
    <lineage>
        <taxon>Eukaryota</taxon>
        <taxon>Fungi</taxon>
        <taxon>Dikarya</taxon>
        <taxon>Basidiomycota</taxon>
        <taxon>Ustilaginomycotina</taxon>
        <taxon>Malasseziomycetes</taxon>
        <taxon>Malasseziales</taxon>
        <taxon>Malasseziaceae</taxon>
        <taxon>Malassezia</taxon>
    </lineage>
</organism>
<evidence type="ECO:0000256" key="1">
    <source>
        <dbReference type="ARBA" id="ARBA00047591"/>
    </source>
</evidence>
<evidence type="ECO:0000256" key="3">
    <source>
        <dbReference type="SAM" id="Phobius"/>
    </source>
</evidence>
<feature type="transmembrane region" description="Helical" evidence="3">
    <location>
        <begin position="62"/>
        <end position="82"/>
    </location>
</feature>
<dbReference type="InterPro" id="IPR029058">
    <property type="entry name" value="AB_hydrolase_fold"/>
</dbReference>